<dbReference type="InterPro" id="IPR046634">
    <property type="entry name" value="DUF6746"/>
</dbReference>
<feature type="signal peptide" evidence="1">
    <location>
        <begin position="1"/>
        <end position="21"/>
    </location>
</feature>
<dbReference type="RefSeq" id="WP_110575510.1">
    <property type="nucleotide sequence ID" value="NZ_PIPV01000009.1"/>
</dbReference>
<evidence type="ECO:0000313" key="2">
    <source>
        <dbReference type="EMBL" id="RUO51680.1"/>
    </source>
</evidence>
<gene>
    <name evidence="2" type="ORF">CWE25_10395</name>
</gene>
<organism evidence="2 3">
    <name type="scientific">Idiomarina fontislapidosi</name>
    <dbReference type="NCBI Taxonomy" id="263723"/>
    <lineage>
        <taxon>Bacteria</taxon>
        <taxon>Pseudomonadati</taxon>
        <taxon>Pseudomonadota</taxon>
        <taxon>Gammaproteobacteria</taxon>
        <taxon>Alteromonadales</taxon>
        <taxon>Idiomarinaceae</taxon>
        <taxon>Idiomarina</taxon>
    </lineage>
</organism>
<sequence>MRKLFYTLTACSLLMTGTALAQQQSYQHFEPKPAENLEQALANIHEYNAKLKSLAEGEMTPEDLAKVHEITYTLEVALARLSKELDVAANSLEQVHLGSEAMNEARVKGFAKDYLRTLETITTSQHDE</sequence>
<reference evidence="3" key="1">
    <citation type="journal article" date="2018" name="Front. Microbiol.">
        <title>Genome-Based Analysis Reveals the Taxonomy and Diversity of the Family Idiomarinaceae.</title>
        <authorList>
            <person name="Liu Y."/>
            <person name="Lai Q."/>
            <person name="Shao Z."/>
        </authorList>
    </citation>
    <scope>NUCLEOTIDE SEQUENCE [LARGE SCALE GENOMIC DNA]</scope>
    <source>
        <strain evidence="3">F23</strain>
    </source>
</reference>
<dbReference type="EMBL" id="PIPV01000009">
    <property type="protein sequence ID" value="RUO51680.1"/>
    <property type="molecule type" value="Genomic_DNA"/>
</dbReference>
<keyword evidence="1" id="KW-0732">Signal</keyword>
<dbReference type="OrthoDB" id="5975812at2"/>
<accession>A0A432XSK5</accession>
<evidence type="ECO:0000313" key="3">
    <source>
        <dbReference type="Proteomes" id="UP000287330"/>
    </source>
</evidence>
<dbReference type="Pfam" id="PF20531">
    <property type="entry name" value="DUF6746"/>
    <property type="match status" value="1"/>
</dbReference>
<dbReference type="AlphaFoldDB" id="A0A432XSK5"/>
<dbReference type="Proteomes" id="UP000287330">
    <property type="component" value="Unassembled WGS sequence"/>
</dbReference>
<evidence type="ECO:0000256" key="1">
    <source>
        <dbReference type="SAM" id="SignalP"/>
    </source>
</evidence>
<name>A0A432XSK5_9GAMM</name>
<proteinExistence type="predicted"/>
<feature type="chain" id="PRO_5019378646" evidence="1">
    <location>
        <begin position="22"/>
        <end position="128"/>
    </location>
</feature>
<keyword evidence="3" id="KW-1185">Reference proteome</keyword>
<comment type="caution">
    <text evidence="2">The sequence shown here is derived from an EMBL/GenBank/DDBJ whole genome shotgun (WGS) entry which is preliminary data.</text>
</comment>
<protein>
    <submittedName>
        <fullName evidence="2">Uncharacterized protein</fullName>
    </submittedName>
</protein>